<accession>A0A8D9H3D5</accession>
<evidence type="ECO:0000256" key="2">
    <source>
        <dbReference type="ARBA" id="ARBA00023015"/>
    </source>
</evidence>
<gene>
    <name evidence="6" type="ORF">BRAPAZ1V2_A02P08120.2</name>
</gene>
<dbReference type="Gene3D" id="2.30.30.1020">
    <property type="entry name" value="CCR4-NOT complex subunit 2/3/5, C-terminal domain"/>
    <property type="match status" value="1"/>
</dbReference>
<dbReference type="Gramene" id="A02p08120.2_BraZ1">
    <property type="protein sequence ID" value="A02p08120.2_BraZ1.CDS"/>
    <property type="gene ID" value="A02g08120.2_BraZ1"/>
</dbReference>
<dbReference type="Pfam" id="PF04153">
    <property type="entry name" value="NOT2_3_5_C"/>
    <property type="match status" value="1"/>
</dbReference>
<evidence type="ECO:0000313" key="6">
    <source>
        <dbReference type="EMBL" id="CAG7891860.1"/>
    </source>
</evidence>
<evidence type="ECO:0000313" key="7">
    <source>
        <dbReference type="Proteomes" id="UP000694005"/>
    </source>
</evidence>
<name>A0A8D9H3D5_BRACM</name>
<dbReference type="GO" id="GO:0006355">
    <property type="term" value="P:regulation of DNA-templated transcription"/>
    <property type="evidence" value="ECO:0007669"/>
    <property type="project" value="InterPro"/>
</dbReference>
<dbReference type="PANTHER" id="PTHR23326">
    <property type="entry name" value="CCR4 NOT-RELATED"/>
    <property type="match status" value="1"/>
</dbReference>
<feature type="transmembrane region" description="Helical" evidence="4">
    <location>
        <begin position="29"/>
        <end position="49"/>
    </location>
</feature>
<dbReference type="Proteomes" id="UP000694005">
    <property type="component" value="Chromosome A02"/>
</dbReference>
<dbReference type="InterPro" id="IPR038635">
    <property type="entry name" value="CCR4-NOT_su2/3/5_C_sf"/>
</dbReference>
<protein>
    <recommendedName>
        <fullName evidence="5">NOT2/NOT3/NOT5 C-terminal domain-containing protein</fullName>
    </recommendedName>
</protein>
<feature type="domain" description="NOT2/NOT3/NOT5 C-terminal" evidence="5">
    <location>
        <begin position="125"/>
        <end position="217"/>
    </location>
</feature>
<dbReference type="FunFam" id="2.30.30.1020:FF:000003">
    <property type="entry name" value="CCR4-NOT transcription complex subunit 3 isoform X1"/>
    <property type="match status" value="1"/>
</dbReference>
<evidence type="ECO:0000256" key="3">
    <source>
        <dbReference type="ARBA" id="ARBA00023163"/>
    </source>
</evidence>
<evidence type="ECO:0000259" key="5">
    <source>
        <dbReference type="Pfam" id="PF04153"/>
    </source>
</evidence>
<dbReference type="GO" id="GO:0030015">
    <property type="term" value="C:CCR4-NOT core complex"/>
    <property type="evidence" value="ECO:0007669"/>
    <property type="project" value="InterPro"/>
</dbReference>
<keyword evidence="4" id="KW-1133">Transmembrane helix</keyword>
<keyword evidence="4" id="KW-0812">Transmembrane</keyword>
<sequence>SAPDDSTSIAASKAITNEDDPKGLFDTSVSLICTHILLLVSISLIYAFIHSQCMIRCIISRCLKLLTIDFLNPKIQNVPDPKLRYTPFFKILFRNPAITPLTFPQTQAPIVNNPLFWLWERLGSDAYGTDTLFFAFYYQQNSYQQYLAVKELKKQSWRYHRKFNTWFQRHKEPKIAADEYEQGAYVYFDFQTPKDESQEGGWCQRIKSEFTFEYCYLEV</sequence>
<keyword evidence="2" id="KW-0805">Transcription regulation</keyword>
<dbReference type="AlphaFoldDB" id="A0A8D9H3D5"/>
<dbReference type="EMBL" id="LS974618">
    <property type="protein sequence ID" value="CAG7891860.1"/>
    <property type="molecule type" value="Genomic_DNA"/>
</dbReference>
<feature type="non-terminal residue" evidence="6">
    <location>
        <position position="219"/>
    </location>
</feature>
<dbReference type="InterPro" id="IPR040168">
    <property type="entry name" value="Not2/3/5"/>
</dbReference>
<reference evidence="6 7" key="1">
    <citation type="submission" date="2021-07" db="EMBL/GenBank/DDBJ databases">
        <authorList>
            <consortium name="Genoscope - CEA"/>
            <person name="William W."/>
        </authorList>
    </citation>
    <scope>NUCLEOTIDE SEQUENCE [LARGE SCALE GENOMIC DNA]</scope>
</reference>
<organism evidence="6 7">
    <name type="scientific">Brassica campestris</name>
    <name type="common">Field mustard</name>
    <dbReference type="NCBI Taxonomy" id="3711"/>
    <lineage>
        <taxon>Eukaryota</taxon>
        <taxon>Viridiplantae</taxon>
        <taxon>Streptophyta</taxon>
        <taxon>Embryophyta</taxon>
        <taxon>Tracheophyta</taxon>
        <taxon>Spermatophyta</taxon>
        <taxon>Magnoliopsida</taxon>
        <taxon>eudicotyledons</taxon>
        <taxon>Gunneridae</taxon>
        <taxon>Pentapetalae</taxon>
        <taxon>rosids</taxon>
        <taxon>malvids</taxon>
        <taxon>Brassicales</taxon>
        <taxon>Brassicaceae</taxon>
        <taxon>Brassiceae</taxon>
        <taxon>Brassica</taxon>
    </lineage>
</organism>
<proteinExistence type="inferred from homology"/>
<keyword evidence="4" id="KW-0472">Membrane</keyword>
<evidence type="ECO:0000256" key="1">
    <source>
        <dbReference type="ARBA" id="ARBA00007682"/>
    </source>
</evidence>
<dbReference type="InterPro" id="IPR007282">
    <property type="entry name" value="NOT2/3/5_C"/>
</dbReference>
<evidence type="ECO:0000256" key="4">
    <source>
        <dbReference type="SAM" id="Phobius"/>
    </source>
</evidence>
<comment type="similarity">
    <text evidence="1">Belongs to the CNOT2/3/5 family.</text>
</comment>
<keyword evidence="3" id="KW-0804">Transcription</keyword>